<dbReference type="Pfam" id="PF07258">
    <property type="entry name" value="COMM_domain"/>
    <property type="match status" value="1"/>
</dbReference>
<dbReference type="PANTHER" id="PTHR15663">
    <property type="entry name" value="COMM DOMAIN-CONTAINING PROTEIN 9"/>
    <property type="match status" value="1"/>
</dbReference>
<protein>
    <recommendedName>
        <fullName evidence="1">COMM domain-containing protein</fullName>
    </recommendedName>
</protein>
<dbReference type="EMBL" id="SNRW01004961">
    <property type="protein sequence ID" value="KAA6386094.1"/>
    <property type="molecule type" value="Genomic_DNA"/>
</dbReference>
<proteinExistence type="predicted"/>
<name>A0A5J4VTU3_9EUKA</name>
<feature type="domain" description="COMM" evidence="1">
    <location>
        <begin position="107"/>
        <end position="178"/>
    </location>
</feature>
<dbReference type="PROSITE" id="PS51269">
    <property type="entry name" value="COMM"/>
    <property type="match status" value="1"/>
</dbReference>
<accession>A0A5J4VTU3</accession>
<reference evidence="2 3" key="1">
    <citation type="submission" date="2019-03" db="EMBL/GenBank/DDBJ databases">
        <title>Single cell metagenomics reveals metabolic interactions within the superorganism composed of flagellate Streblomastix strix and complex community of Bacteroidetes bacteria on its surface.</title>
        <authorList>
            <person name="Treitli S.C."/>
            <person name="Kolisko M."/>
            <person name="Husnik F."/>
            <person name="Keeling P."/>
            <person name="Hampl V."/>
        </authorList>
    </citation>
    <scope>NUCLEOTIDE SEQUENCE [LARGE SCALE GENOMIC DNA]</scope>
    <source>
        <strain evidence="2">ST1C</strain>
    </source>
</reference>
<evidence type="ECO:0000259" key="1">
    <source>
        <dbReference type="PROSITE" id="PS51269"/>
    </source>
</evidence>
<dbReference type="InterPro" id="IPR017920">
    <property type="entry name" value="COMM"/>
</dbReference>
<sequence>MSVVQLGNFLSFSDSSSRDILLDACFKFRESQSLPQEIAEELRQYSHLSIVELNELLIYNAISDEQKIKELLTGCPPQLVKEFSKHMSVKVAQWLDYTIESQLSIPKFRGLEWKTNLKADCNSSISDSFVPTAMVNLQVENPIDSSKTDVIEFEMEKDTLNDILQGLGQIREQLQAIAQQQK</sequence>
<comment type="caution">
    <text evidence="2">The sequence shown here is derived from an EMBL/GenBank/DDBJ whole genome shotgun (WGS) entry which is preliminary data.</text>
</comment>
<dbReference type="PANTHER" id="PTHR15663:SF4">
    <property type="entry name" value="COMM DOMAIN-CONTAINING PROTEIN 9"/>
    <property type="match status" value="1"/>
</dbReference>
<dbReference type="OrthoDB" id="64318at2759"/>
<evidence type="ECO:0000313" key="2">
    <source>
        <dbReference type="EMBL" id="KAA6386094.1"/>
    </source>
</evidence>
<dbReference type="Proteomes" id="UP000324800">
    <property type="component" value="Unassembled WGS sequence"/>
</dbReference>
<gene>
    <name evidence="2" type="ORF">EZS28_018375</name>
</gene>
<dbReference type="AlphaFoldDB" id="A0A5J4VTU3"/>
<organism evidence="2 3">
    <name type="scientific">Streblomastix strix</name>
    <dbReference type="NCBI Taxonomy" id="222440"/>
    <lineage>
        <taxon>Eukaryota</taxon>
        <taxon>Metamonada</taxon>
        <taxon>Preaxostyla</taxon>
        <taxon>Oxymonadida</taxon>
        <taxon>Streblomastigidae</taxon>
        <taxon>Streblomastix</taxon>
    </lineage>
</organism>
<dbReference type="InterPro" id="IPR037360">
    <property type="entry name" value="COMMD9"/>
</dbReference>
<evidence type="ECO:0000313" key="3">
    <source>
        <dbReference type="Proteomes" id="UP000324800"/>
    </source>
</evidence>